<sequence length="77" mass="8329">MTSAELTPGITLHRSHTSDHTDCQSKVQPTLILDRTTCQALDIASTRRNSSNVLVTAVDLQLSRSMGQDGEGCVMEV</sequence>
<gene>
    <name evidence="2" type="ORF">WMY93_022250</name>
</gene>
<comment type="caution">
    <text evidence="2">The sequence shown here is derived from an EMBL/GenBank/DDBJ whole genome shotgun (WGS) entry which is preliminary data.</text>
</comment>
<reference evidence="3" key="1">
    <citation type="submission" date="2024-04" db="EMBL/GenBank/DDBJ databases">
        <title>Salinicola lusitanus LLJ914,a marine bacterium isolated from the Okinawa Trough.</title>
        <authorList>
            <person name="Li J."/>
        </authorList>
    </citation>
    <scope>NUCLEOTIDE SEQUENCE [LARGE SCALE GENOMIC DNA]</scope>
</reference>
<evidence type="ECO:0000313" key="2">
    <source>
        <dbReference type="EMBL" id="KAK7893098.1"/>
    </source>
</evidence>
<protein>
    <submittedName>
        <fullName evidence="2">Uncharacterized protein</fullName>
    </submittedName>
</protein>
<keyword evidence="3" id="KW-1185">Reference proteome</keyword>
<evidence type="ECO:0000313" key="3">
    <source>
        <dbReference type="Proteomes" id="UP001460270"/>
    </source>
</evidence>
<accession>A0AAW0N7K0</accession>
<dbReference type="EMBL" id="JBBPFD010000016">
    <property type="protein sequence ID" value="KAK7893098.1"/>
    <property type="molecule type" value="Genomic_DNA"/>
</dbReference>
<evidence type="ECO:0000256" key="1">
    <source>
        <dbReference type="SAM" id="MobiDB-lite"/>
    </source>
</evidence>
<feature type="region of interest" description="Disordered" evidence="1">
    <location>
        <begin position="1"/>
        <end position="23"/>
    </location>
</feature>
<dbReference type="AlphaFoldDB" id="A0AAW0N7K0"/>
<name>A0AAW0N7K0_9GOBI</name>
<organism evidence="2 3">
    <name type="scientific">Mugilogobius chulae</name>
    <name type="common">yellowstripe goby</name>
    <dbReference type="NCBI Taxonomy" id="88201"/>
    <lineage>
        <taxon>Eukaryota</taxon>
        <taxon>Metazoa</taxon>
        <taxon>Chordata</taxon>
        <taxon>Craniata</taxon>
        <taxon>Vertebrata</taxon>
        <taxon>Euteleostomi</taxon>
        <taxon>Actinopterygii</taxon>
        <taxon>Neopterygii</taxon>
        <taxon>Teleostei</taxon>
        <taxon>Neoteleostei</taxon>
        <taxon>Acanthomorphata</taxon>
        <taxon>Gobiaria</taxon>
        <taxon>Gobiiformes</taxon>
        <taxon>Gobioidei</taxon>
        <taxon>Gobiidae</taxon>
        <taxon>Gobionellinae</taxon>
        <taxon>Mugilogobius</taxon>
    </lineage>
</organism>
<proteinExistence type="predicted"/>
<dbReference type="Proteomes" id="UP001460270">
    <property type="component" value="Unassembled WGS sequence"/>
</dbReference>